<gene>
    <name evidence="2" type="primary">RvY_09763-1</name>
    <name evidence="2" type="synonym">RvY_09763.1</name>
    <name evidence="2" type="ORF">RvY_09763</name>
</gene>
<dbReference type="SUPFAM" id="SSF54211">
    <property type="entry name" value="Ribosomal protein S5 domain 2-like"/>
    <property type="match status" value="1"/>
</dbReference>
<proteinExistence type="predicted"/>
<dbReference type="InterPro" id="IPR027408">
    <property type="entry name" value="PNPase/RNase_PH_dom_sf"/>
</dbReference>
<sequence length="227" mass="24755">MANMEVDMEEAKKTGRALVPADCEPAFVRRDGGSSLFKCGDNASTTLVGLPQRGPSRQDGLTTLQVTYSFGLVARPRRVKKIGSVNATKATLKTAQDMLILRPMAKSRIRLKVCSVQSGPSEAECAVNSTSMSLLQSSYDLKDVIAAVVYTKSASGEDVFFPSDTVLHDSRKCRRPVFRLRFNVTSQVIWMSISGPSTVQEVRKAEEVCRAAASTIFQQMRHCAAGK</sequence>
<dbReference type="Pfam" id="PF01138">
    <property type="entry name" value="RNase_PH"/>
    <property type="match status" value="1"/>
</dbReference>
<comment type="caution">
    <text evidence="2">The sequence shown here is derived from an EMBL/GenBank/DDBJ whole genome shotgun (WGS) entry which is preliminary data.</text>
</comment>
<dbReference type="EMBL" id="BDGG01000004">
    <property type="protein sequence ID" value="GAU98644.1"/>
    <property type="molecule type" value="Genomic_DNA"/>
</dbReference>
<name>A0A1D1VAI6_RAMVA</name>
<feature type="domain" description="Exoribonuclease phosphorolytic" evidence="1">
    <location>
        <begin position="22"/>
        <end position="137"/>
    </location>
</feature>
<accession>A0A1D1VAI6</accession>
<reference evidence="2 3" key="1">
    <citation type="journal article" date="2016" name="Nat. Commun.">
        <title>Extremotolerant tardigrade genome and improved radiotolerance of human cultured cells by tardigrade-unique protein.</title>
        <authorList>
            <person name="Hashimoto T."/>
            <person name="Horikawa D.D."/>
            <person name="Saito Y."/>
            <person name="Kuwahara H."/>
            <person name="Kozuka-Hata H."/>
            <person name="Shin-I T."/>
            <person name="Minakuchi Y."/>
            <person name="Ohishi K."/>
            <person name="Motoyama A."/>
            <person name="Aizu T."/>
            <person name="Enomoto A."/>
            <person name="Kondo K."/>
            <person name="Tanaka S."/>
            <person name="Hara Y."/>
            <person name="Koshikawa S."/>
            <person name="Sagara H."/>
            <person name="Miura T."/>
            <person name="Yokobori S."/>
            <person name="Miyagawa K."/>
            <person name="Suzuki Y."/>
            <person name="Kubo T."/>
            <person name="Oyama M."/>
            <person name="Kohara Y."/>
            <person name="Fujiyama A."/>
            <person name="Arakawa K."/>
            <person name="Katayama T."/>
            <person name="Toyoda A."/>
            <person name="Kunieda T."/>
        </authorList>
    </citation>
    <scope>NUCLEOTIDE SEQUENCE [LARGE SCALE GENOMIC DNA]</scope>
    <source>
        <strain evidence="2 3">YOKOZUNA-1</strain>
    </source>
</reference>
<dbReference type="OrthoDB" id="10058508at2759"/>
<evidence type="ECO:0000313" key="2">
    <source>
        <dbReference type="EMBL" id="GAU98644.1"/>
    </source>
</evidence>
<dbReference type="InterPro" id="IPR001247">
    <property type="entry name" value="ExoRNase_PH_dom1"/>
</dbReference>
<evidence type="ECO:0000313" key="3">
    <source>
        <dbReference type="Proteomes" id="UP000186922"/>
    </source>
</evidence>
<dbReference type="Proteomes" id="UP000186922">
    <property type="component" value="Unassembled WGS sequence"/>
</dbReference>
<evidence type="ECO:0000259" key="1">
    <source>
        <dbReference type="Pfam" id="PF01138"/>
    </source>
</evidence>
<dbReference type="InterPro" id="IPR020568">
    <property type="entry name" value="Ribosomal_Su5_D2-typ_SF"/>
</dbReference>
<organism evidence="2 3">
    <name type="scientific">Ramazzottius varieornatus</name>
    <name type="common">Water bear</name>
    <name type="synonym">Tardigrade</name>
    <dbReference type="NCBI Taxonomy" id="947166"/>
    <lineage>
        <taxon>Eukaryota</taxon>
        <taxon>Metazoa</taxon>
        <taxon>Ecdysozoa</taxon>
        <taxon>Tardigrada</taxon>
        <taxon>Eutardigrada</taxon>
        <taxon>Parachela</taxon>
        <taxon>Hypsibioidea</taxon>
        <taxon>Ramazzottiidae</taxon>
        <taxon>Ramazzottius</taxon>
    </lineage>
</organism>
<dbReference type="Gene3D" id="3.30.230.70">
    <property type="entry name" value="GHMP Kinase, N-terminal domain"/>
    <property type="match status" value="1"/>
</dbReference>
<keyword evidence="3" id="KW-1185">Reference proteome</keyword>
<dbReference type="AlphaFoldDB" id="A0A1D1VAI6"/>
<protein>
    <recommendedName>
        <fullName evidence="1">Exoribonuclease phosphorolytic domain-containing protein</fullName>
    </recommendedName>
</protein>